<evidence type="ECO:0000256" key="2">
    <source>
        <dbReference type="SAM" id="MobiDB-lite"/>
    </source>
</evidence>
<organism evidence="4 5">
    <name type="scientific">Rhodopseudomonas palustris</name>
    <dbReference type="NCBI Taxonomy" id="1076"/>
    <lineage>
        <taxon>Bacteria</taxon>
        <taxon>Pseudomonadati</taxon>
        <taxon>Pseudomonadota</taxon>
        <taxon>Alphaproteobacteria</taxon>
        <taxon>Hyphomicrobiales</taxon>
        <taxon>Nitrobacteraceae</taxon>
        <taxon>Rhodopseudomonas</taxon>
    </lineage>
</organism>
<dbReference type="NCBIfam" id="TIGR01760">
    <property type="entry name" value="tape_meas_TP901"/>
    <property type="match status" value="1"/>
</dbReference>
<feature type="compositionally biased region" description="Polar residues" evidence="2">
    <location>
        <begin position="535"/>
        <end position="549"/>
    </location>
</feature>
<feature type="region of interest" description="Disordered" evidence="2">
    <location>
        <begin position="468"/>
        <end position="489"/>
    </location>
</feature>
<dbReference type="InterPro" id="IPR010090">
    <property type="entry name" value="Phage_tape_meas"/>
</dbReference>
<accession>A0A418V199</accession>
<reference evidence="4 5" key="1">
    <citation type="submission" date="2018-09" db="EMBL/GenBank/DDBJ databases">
        <title>Draft genome sequence of Rhodopseudomonas palustris 2.1.18.</title>
        <authorList>
            <person name="Robertson S.L."/>
            <person name="Meyer T.E."/>
            <person name="Kyndt J.A."/>
        </authorList>
    </citation>
    <scope>NUCLEOTIDE SEQUENCE [LARGE SCALE GENOMIC DNA]</scope>
    <source>
        <strain evidence="4 5">2.1.18</strain>
    </source>
</reference>
<evidence type="ECO:0000313" key="5">
    <source>
        <dbReference type="Proteomes" id="UP000285523"/>
    </source>
</evidence>
<dbReference type="AlphaFoldDB" id="A0A418V199"/>
<feature type="region of interest" description="Disordered" evidence="2">
    <location>
        <begin position="535"/>
        <end position="563"/>
    </location>
</feature>
<keyword evidence="1" id="KW-1188">Viral release from host cell</keyword>
<evidence type="ECO:0000256" key="1">
    <source>
        <dbReference type="ARBA" id="ARBA00022612"/>
    </source>
</evidence>
<dbReference type="PANTHER" id="PTHR37813">
    <property type="entry name" value="FELS-2 PROPHAGE PROTEIN"/>
    <property type="match status" value="1"/>
</dbReference>
<dbReference type="Proteomes" id="UP000285523">
    <property type="component" value="Unassembled WGS sequence"/>
</dbReference>
<gene>
    <name evidence="4" type="ORF">D4Q52_19780</name>
</gene>
<feature type="region of interest" description="Disordered" evidence="2">
    <location>
        <begin position="341"/>
        <end position="400"/>
    </location>
</feature>
<name>A0A418V199_RHOPL</name>
<dbReference type="Pfam" id="PF10145">
    <property type="entry name" value="PhageMin_Tail"/>
    <property type="match status" value="1"/>
</dbReference>
<protein>
    <submittedName>
        <fullName evidence="4">Phage tail tape measure protein</fullName>
    </submittedName>
</protein>
<proteinExistence type="predicted"/>
<sequence>MAGLGGIGTAAGAVYVGQKAVRRYAETDMAITRIGITADASDAEIQKLNKSIAGLSAQTGKSFDDVTSGLESLVSGGMDLPQALPALPAIARTAQAAGAEVKDMATTALALNQSLGISTDKMQGAFDTLVTGGKAGKFELKDMARYMASMAPQAAAIGLKGEEGLKRIVAVLQTIRAGSGTTEEAASSFSDLLGKMETDETANKFKKFGIDVRKELDKSRKSGKDLIETFTELTEKALKGDLSKLPLLAADKEMRRGLLALLMYKKEFDGYMERLKEVGGSGGKDLARALERPQVALDKLSASLDVVLQKLGSRAWDKGAGSLVRGADRVLQWLAEEDERPAAEKARAEMKRRREEPLQREIETAREQLEKGEEAAKRSGGPGRLPHQKREGRSRSETDALMQSPALQALRLKIFELEGRLKAQTPEEMGPLFSDKELEVMQEVDRERRRGVSLSTMGKPSKRVTAVGKIGWKTAKPNDGSAGENNILDLPSKPVTAELTGSAEVSGEAKLKIVVEAGSSLLRVVEQAQNTAVKLQGQLNTNGPGSTGKSSPDAAAPSPPISY</sequence>
<dbReference type="EMBL" id="QYYD01000022">
    <property type="protein sequence ID" value="RJF69598.1"/>
    <property type="molecule type" value="Genomic_DNA"/>
</dbReference>
<feature type="domain" description="Phage tail tape measure protein" evidence="3">
    <location>
        <begin position="50"/>
        <end position="236"/>
    </location>
</feature>
<comment type="caution">
    <text evidence="4">The sequence shown here is derived from an EMBL/GenBank/DDBJ whole genome shotgun (WGS) entry which is preliminary data.</text>
</comment>
<evidence type="ECO:0000313" key="4">
    <source>
        <dbReference type="EMBL" id="RJF69598.1"/>
    </source>
</evidence>
<feature type="compositionally biased region" description="Basic and acidic residues" evidence="2">
    <location>
        <begin position="388"/>
        <end position="398"/>
    </location>
</feature>
<evidence type="ECO:0000259" key="3">
    <source>
        <dbReference type="Pfam" id="PF10145"/>
    </source>
</evidence>
<feature type="compositionally biased region" description="Basic and acidic residues" evidence="2">
    <location>
        <begin position="341"/>
        <end position="377"/>
    </location>
</feature>
<dbReference type="PANTHER" id="PTHR37813:SF1">
    <property type="entry name" value="FELS-2 PROPHAGE PROTEIN"/>
    <property type="match status" value="1"/>
</dbReference>